<accession>A0ABU2MZ11</accession>
<dbReference type="PANTHER" id="PTHR10668">
    <property type="entry name" value="PHYTOENE DEHYDROGENASE"/>
    <property type="match status" value="1"/>
</dbReference>
<comment type="function">
    <text evidence="1">Probable oxidoreductase that may play a role as regulator of mitochondrial function.</text>
</comment>
<feature type="domain" description="Amine oxidase" evidence="4">
    <location>
        <begin position="16"/>
        <end position="520"/>
    </location>
</feature>
<evidence type="ECO:0000313" key="5">
    <source>
        <dbReference type="EMBL" id="MDT0346897.1"/>
    </source>
</evidence>
<evidence type="ECO:0000256" key="3">
    <source>
        <dbReference type="ARBA" id="ARBA00040298"/>
    </source>
</evidence>
<dbReference type="Gene3D" id="3.50.50.60">
    <property type="entry name" value="FAD/NAD(P)-binding domain"/>
    <property type="match status" value="2"/>
</dbReference>
<organism evidence="5 6">
    <name type="scientific">Streptomyces litchfieldiae</name>
    <dbReference type="NCBI Taxonomy" id="3075543"/>
    <lineage>
        <taxon>Bacteria</taxon>
        <taxon>Bacillati</taxon>
        <taxon>Actinomycetota</taxon>
        <taxon>Actinomycetes</taxon>
        <taxon>Kitasatosporales</taxon>
        <taxon>Streptomycetaceae</taxon>
        <taxon>Streptomyces</taxon>
    </lineage>
</organism>
<proteinExistence type="predicted"/>
<gene>
    <name evidence="5" type="ORF">RM590_30595</name>
</gene>
<dbReference type="Pfam" id="PF01593">
    <property type="entry name" value="Amino_oxidase"/>
    <property type="match status" value="1"/>
</dbReference>
<comment type="subunit">
    <text evidence="2">Interacts with COX5B; this interaction may contribute to localize PYROXD2 to the inner face of the inner mitochondrial membrane.</text>
</comment>
<evidence type="ECO:0000256" key="2">
    <source>
        <dbReference type="ARBA" id="ARBA00038825"/>
    </source>
</evidence>
<dbReference type="PRINTS" id="PR00411">
    <property type="entry name" value="PNDRDTASEI"/>
</dbReference>
<dbReference type="EMBL" id="JAVREL010000025">
    <property type="protein sequence ID" value="MDT0346897.1"/>
    <property type="molecule type" value="Genomic_DNA"/>
</dbReference>
<evidence type="ECO:0000256" key="1">
    <source>
        <dbReference type="ARBA" id="ARBA00037217"/>
    </source>
</evidence>
<dbReference type="InterPro" id="IPR002937">
    <property type="entry name" value="Amino_oxidase"/>
</dbReference>
<evidence type="ECO:0000313" key="6">
    <source>
        <dbReference type="Proteomes" id="UP001183246"/>
    </source>
</evidence>
<dbReference type="PANTHER" id="PTHR10668:SF105">
    <property type="entry name" value="DEHYDROGENASE-RELATED"/>
    <property type="match status" value="1"/>
</dbReference>
<evidence type="ECO:0000259" key="4">
    <source>
        <dbReference type="Pfam" id="PF01593"/>
    </source>
</evidence>
<dbReference type="InterPro" id="IPR036188">
    <property type="entry name" value="FAD/NAD-bd_sf"/>
</dbReference>
<keyword evidence="6" id="KW-1185">Reference proteome</keyword>
<reference evidence="6" key="1">
    <citation type="submission" date="2023-07" db="EMBL/GenBank/DDBJ databases">
        <title>30 novel species of actinomycetes from the DSMZ collection.</title>
        <authorList>
            <person name="Nouioui I."/>
        </authorList>
    </citation>
    <scope>NUCLEOTIDE SEQUENCE [LARGE SCALE GENOMIC DNA]</scope>
    <source>
        <strain evidence="6">DSM 44938</strain>
    </source>
</reference>
<sequence>MQRYDAVVVGSGHNALVAAACLARAGWGVAVLEGNDRPGGLVRTEELTLPGFRHDTYSSAHPLFTIGTAYAELGEELASFGLTYRNWRYCTGVSMPGAGTAVLSRDPEENVAEAERLAPGDGAALTALLADFQPYAERVFGLLAEDLASRESARVIDSLMREDGHYSEFAQLFLRTARDLLEHRFSSPVMHALLAPWTLHLGRGPDEANSALWAILVLLALTTAGMPTPEGGSGELARALTALIEHHGGRVSTGQWVERVLVRDGRATGVVTARGETVLAERAVIASVNPDQLYLKLLADEDDAVPPDLRRQAADYRYGRGGLQIHLALSEPPRFADERLAACGLTHLNGGLDALSRSTTEAVCGLLPADPPMSVDFPSGTDPTRCPPGSAVARIQLQAVPVRPRGDAAGEIDTRDGWTEAVKNAFADRVIEVAARHIVNLSGAILGRHVIGPDDLAWFNPNCGPGDPYAGSHELAQSYLLRPLPGQPSHRTAVRRLYMVGAATWPGHGVNGASGHIVARRLLESDD</sequence>
<comment type="caution">
    <text evidence="5">The sequence shown here is derived from an EMBL/GenBank/DDBJ whole genome shotgun (WGS) entry which is preliminary data.</text>
</comment>
<protein>
    <recommendedName>
        <fullName evidence="3">Pyridine nucleotide-disulfide oxidoreductase domain-containing protein 2</fullName>
    </recommendedName>
</protein>
<dbReference type="RefSeq" id="WP_311708022.1">
    <property type="nucleotide sequence ID" value="NZ_JAVREL010000025.1"/>
</dbReference>
<dbReference type="PROSITE" id="PS51257">
    <property type="entry name" value="PROKAR_LIPOPROTEIN"/>
    <property type="match status" value="1"/>
</dbReference>
<dbReference type="Proteomes" id="UP001183246">
    <property type="component" value="Unassembled WGS sequence"/>
</dbReference>
<name>A0ABU2MZ11_9ACTN</name>
<dbReference type="SUPFAM" id="SSF51905">
    <property type="entry name" value="FAD/NAD(P)-binding domain"/>
    <property type="match status" value="1"/>
</dbReference>